<evidence type="ECO:0000313" key="17">
    <source>
        <dbReference type="Proteomes" id="UP000475117"/>
    </source>
</evidence>
<evidence type="ECO:0000256" key="9">
    <source>
        <dbReference type="ARBA" id="ARBA00023239"/>
    </source>
</evidence>
<dbReference type="GO" id="GO:0009089">
    <property type="term" value="P:lysine biosynthetic process via diaminopimelate"/>
    <property type="evidence" value="ECO:0007669"/>
    <property type="project" value="UniProtKB-UniRule"/>
</dbReference>
<evidence type="ECO:0000256" key="11">
    <source>
        <dbReference type="ARBA" id="ARBA00047836"/>
    </source>
</evidence>
<dbReference type="HAMAP" id="MF_00418">
    <property type="entry name" value="DapA"/>
    <property type="match status" value="1"/>
</dbReference>
<gene>
    <name evidence="12" type="primary">dapA</name>
    <name evidence="16" type="ORF">G3M56_009055</name>
</gene>
<comment type="function">
    <text evidence="1 12">Catalyzes the condensation of (S)-aspartate-beta-semialdehyde [(S)-ASA] and pyruvate to 4-hydroxy-tetrahydrodipicolinate (HTPA).</text>
</comment>
<comment type="subcellular location">
    <subcellularLocation>
        <location evidence="12">Cytoplasm</location>
    </subcellularLocation>
</comment>
<reference evidence="16 17" key="1">
    <citation type="submission" date="2020-12" db="EMBL/GenBank/DDBJ databases">
        <title>Sulforoseuscoccus oceanibium gen. nov., sp. nov., a representative of the phylum Verrucomicrobia with special cytoplasmic membrane, and proposal of Sulforoseuscoccusaceae fam. nov.</title>
        <authorList>
            <person name="Xi F."/>
        </authorList>
    </citation>
    <scope>NUCLEOTIDE SEQUENCE [LARGE SCALE GENOMIC DNA]</scope>
    <source>
        <strain evidence="16 17">T37</strain>
    </source>
</reference>
<keyword evidence="7 12" id="KW-0220">Diaminopimelate biosynthesis</keyword>
<dbReference type="AlphaFoldDB" id="A0A6B3LBM0"/>
<dbReference type="Pfam" id="PF00701">
    <property type="entry name" value="DHDPS"/>
    <property type="match status" value="1"/>
</dbReference>
<organism evidence="16 17">
    <name type="scientific">Sulfuriroseicoccus oceanibius</name>
    <dbReference type="NCBI Taxonomy" id="2707525"/>
    <lineage>
        <taxon>Bacteria</taxon>
        <taxon>Pseudomonadati</taxon>
        <taxon>Verrucomicrobiota</taxon>
        <taxon>Verrucomicrobiia</taxon>
        <taxon>Verrucomicrobiales</taxon>
        <taxon>Verrucomicrobiaceae</taxon>
        <taxon>Sulfuriroseicoccus</taxon>
    </lineage>
</organism>
<dbReference type="KEGG" id="soa:G3M56_009055"/>
<feature type="site" description="Part of a proton relay during catalysis" evidence="12">
    <location>
        <position position="43"/>
    </location>
</feature>
<dbReference type="PANTHER" id="PTHR12128">
    <property type="entry name" value="DIHYDRODIPICOLINATE SYNTHASE"/>
    <property type="match status" value="1"/>
</dbReference>
<evidence type="ECO:0000256" key="15">
    <source>
        <dbReference type="PIRSR" id="PIRSR001365-2"/>
    </source>
</evidence>
<dbReference type="GO" id="GO:0019877">
    <property type="term" value="P:diaminopimelate biosynthetic process"/>
    <property type="evidence" value="ECO:0007669"/>
    <property type="project" value="UniProtKB-UniRule"/>
</dbReference>
<evidence type="ECO:0000256" key="7">
    <source>
        <dbReference type="ARBA" id="ARBA00022915"/>
    </source>
</evidence>
<dbReference type="InterPro" id="IPR002220">
    <property type="entry name" value="DapA-like"/>
</dbReference>
<evidence type="ECO:0000256" key="2">
    <source>
        <dbReference type="ARBA" id="ARBA00005120"/>
    </source>
</evidence>
<dbReference type="InterPro" id="IPR013785">
    <property type="entry name" value="Aldolase_TIM"/>
</dbReference>
<keyword evidence="10 12" id="KW-0704">Schiff base</keyword>
<evidence type="ECO:0000256" key="10">
    <source>
        <dbReference type="ARBA" id="ARBA00023270"/>
    </source>
</evidence>
<dbReference type="Gene3D" id="3.20.20.70">
    <property type="entry name" value="Aldolase class I"/>
    <property type="match status" value="1"/>
</dbReference>
<keyword evidence="8 12" id="KW-0457">Lysine biosynthesis</keyword>
<evidence type="ECO:0000256" key="1">
    <source>
        <dbReference type="ARBA" id="ARBA00003294"/>
    </source>
</evidence>
<proteinExistence type="inferred from homology"/>
<name>A0A6B3LBM0_9BACT</name>
<dbReference type="PRINTS" id="PR00146">
    <property type="entry name" value="DHPICSNTHASE"/>
</dbReference>
<keyword evidence="6 12" id="KW-0028">Amino-acid biosynthesis</keyword>
<feature type="site" description="Part of a proton relay during catalysis" evidence="12">
    <location>
        <position position="106"/>
    </location>
</feature>
<comment type="subunit">
    <text evidence="12">Homotetramer; dimer of dimers.</text>
</comment>
<evidence type="ECO:0000256" key="8">
    <source>
        <dbReference type="ARBA" id="ARBA00023154"/>
    </source>
</evidence>
<comment type="similarity">
    <text evidence="3 12 13">Belongs to the DapA family.</text>
</comment>
<feature type="binding site" evidence="12 15">
    <location>
        <position position="44"/>
    </location>
    <ligand>
        <name>pyruvate</name>
        <dbReference type="ChEBI" id="CHEBI:15361"/>
    </ligand>
</feature>
<keyword evidence="5 12" id="KW-0963">Cytoplasm</keyword>
<evidence type="ECO:0000313" key="16">
    <source>
        <dbReference type="EMBL" id="QQL44041.1"/>
    </source>
</evidence>
<keyword evidence="9 12" id="KW-0456">Lyase</keyword>
<evidence type="ECO:0000256" key="14">
    <source>
        <dbReference type="PIRSR" id="PIRSR001365-1"/>
    </source>
</evidence>
<comment type="caution">
    <text evidence="12">Was originally thought to be a dihydrodipicolinate synthase (DHDPS), catalyzing the condensation of (S)-aspartate-beta-semialdehyde [(S)-ASA] and pyruvate to dihydrodipicolinate (DHDP). However, it was shown in E.coli that the product of the enzymatic reaction is not dihydrodipicolinate but in fact (4S)-4-hydroxy-2,3,4,5-tetrahydro-(2S)-dipicolinic acid (HTPA), and that the consecutive dehydration reaction leading to DHDP is not spontaneous but catalyzed by DapB.</text>
</comment>
<dbReference type="Proteomes" id="UP000475117">
    <property type="component" value="Chromosome"/>
</dbReference>
<dbReference type="PROSITE" id="PS00665">
    <property type="entry name" value="DHDPS_1"/>
    <property type="match status" value="1"/>
</dbReference>
<comment type="pathway">
    <text evidence="2 12">Amino-acid biosynthesis; L-lysine biosynthesis via DAP pathway; (S)-tetrahydrodipicolinate from L-aspartate: step 3/4.</text>
</comment>
<evidence type="ECO:0000256" key="4">
    <source>
        <dbReference type="ARBA" id="ARBA00012086"/>
    </source>
</evidence>
<feature type="active site" description="Proton donor/acceptor" evidence="12 14">
    <location>
        <position position="132"/>
    </location>
</feature>
<dbReference type="PIRSF" id="PIRSF001365">
    <property type="entry name" value="DHDPS"/>
    <property type="match status" value="1"/>
</dbReference>
<dbReference type="InterPro" id="IPR005263">
    <property type="entry name" value="DapA"/>
</dbReference>
<evidence type="ECO:0000256" key="6">
    <source>
        <dbReference type="ARBA" id="ARBA00022605"/>
    </source>
</evidence>
<feature type="binding site" evidence="12 15">
    <location>
        <position position="203"/>
    </location>
    <ligand>
        <name>pyruvate</name>
        <dbReference type="ChEBI" id="CHEBI:15361"/>
    </ligand>
</feature>
<evidence type="ECO:0000256" key="13">
    <source>
        <dbReference type="PIRNR" id="PIRNR001365"/>
    </source>
</evidence>
<feature type="active site" description="Schiff-base intermediate with substrate" evidence="12 14">
    <location>
        <position position="161"/>
    </location>
</feature>
<dbReference type="SMART" id="SM01130">
    <property type="entry name" value="DHDPS"/>
    <property type="match status" value="1"/>
</dbReference>
<comment type="catalytic activity">
    <reaction evidence="11 12">
        <text>L-aspartate 4-semialdehyde + pyruvate = (2S,4S)-4-hydroxy-2,3,4,5-tetrahydrodipicolinate + H2O + H(+)</text>
        <dbReference type="Rhea" id="RHEA:34171"/>
        <dbReference type="ChEBI" id="CHEBI:15361"/>
        <dbReference type="ChEBI" id="CHEBI:15377"/>
        <dbReference type="ChEBI" id="CHEBI:15378"/>
        <dbReference type="ChEBI" id="CHEBI:67139"/>
        <dbReference type="ChEBI" id="CHEBI:537519"/>
        <dbReference type="EC" id="4.3.3.7"/>
    </reaction>
</comment>
<protein>
    <recommendedName>
        <fullName evidence="4 12">4-hydroxy-tetrahydrodipicolinate synthase</fullName>
        <shortName evidence="12">HTPA synthase</shortName>
        <ecNumber evidence="4 12">4.3.3.7</ecNumber>
    </recommendedName>
</protein>
<dbReference type="RefSeq" id="WP_164363360.1">
    <property type="nucleotide sequence ID" value="NZ_CP066776.1"/>
</dbReference>
<sequence length="295" mass="31521">MLQGLFTALVTPFANRQLDEEAFRALIDAQFEAGVDGVVPVGTTGESPTLSNEEHHRAIEIAVEQTAGRGVVMAGTGSNSTREAVALTQEAERAGATHSLQVAPYYNKPPQEGLYRHFRSIAESTALDIVLYSIPGRCGVAIDVDTVARLAADCPNIVAIKEAGGQTERVHQLRTSLPDSFSILSGDDSLTMPFMAAGANGVISVASNLIPAEMGQLVRHMLADELKEARDVHYKYYPLFRAFLKLATNPIPIKEAMAMAGKIPSSALRLPLVGLEADDRAALEKALIESGILQG</sequence>
<dbReference type="GO" id="GO:0008840">
    <property type="term" value="F:4-hydroxy-tetrahydrodipicolinate synthase activity"/>
    <property type="evidence" value="ECO:0007669"/>
    <property type="project" value="UniProtKB-UniRule"/>
</dbReference>
<dbReference type="EMBL" id="CP066776">
    <property type="protein sequence ID" value="QQL44041.1"/>
    <property type="molecule type" value="Genomic_DNA"/>
</dbReference>
<dbReference type="NCBIfam" id="TIGR00674">
    <property type="entry name" value="dapA"/>
    <property type="match status" value="1"/>
</dbReference>
<dbReference type="PANTHER" id="PTHR12128:SF66">
    <property type="entry name" value="4-HYDROXY-2-OXOGLUTARATE ALDOLASE, MITOCHONDRIAL"/>
    <property type="match status" value="1"/>
</dbReference>
<evidence type="ECO:0000256" key="12">
    <source>
        <dbReference type="HAMAP-Rule" id="MF_00418"/>
    </source>
</evidence>
<dbReference type="InterPro" id="IPR020624">
    <property type="entry name" value="Schiff_base-form_aldolases_CS"/>
</dbReference>
<dbReference type="GO" id="GO:0005829">
    <property type="term" value="C:cytosol"/>
    <property type="evidence" value="ECO:0007669"/>
    <property type="project" value="TreeGrafter"/>
</dbReference>
<dbReference type="EC" id="4.3.3.7" evidence="4 12"/>
<evidence type="ECO:0000256" key="5">
    <source>
        <dbReference type="ARBA" id="ARBA00022490"/>
    </source>
</evidence>
<dbReference type="UniPathway" id="UPA00034">
    <property type="reaction ID" value="UER00017"/>
</dbReference>
<dbReference type="CDD" id="cd00950">
    <property type="entry name" value="DHDPS"/>
    <property type="match status" value="1"/>
</dbReference>
<keyword evidence="17" id="KW-1185">Reference proteome</keyword>
<evidence type="ECO:0000256" key="3">
    <source>
        <dbReference type="ARBA" id="ARBA00007592"/>
    </source>
</evidence>
<accession>A0A6B3LBM0</accession>
<dbReference type="SUPFAM" id="SSF51569">
    <property type="entry name" value="Aldolase"/>
    <property type="match status" value="1"/>
</dbReference>